<dbReference type="HAMAP" id="MF_00161">
    <property type="entry name" value="LspA"/>
    <property type="match status" value="1"/>
</dbReference>
<feature type="transmembrane region" description="Helical" evidence="9">
    <location>
        <begin position="60"/>
        <end position="87"/>
    </location>
</feature>
<evidence type="ECO:0000256" key="4">
    <source>
        <dbReference type="ARBA" id="ARBA00022692"/>
    </source>
</evidence>
<reference evidence="13" key="1">
    <citation type="submission" date="2019-09" db="EMBL/GenBank/DDBJ databases">
        <title>Characterisation of the sponge microbiome using genome-centric metagenomics.</title>
        <authorList>
            <person name="Engelberts J.P."/>
            <person name="Robbins S.J."/>
            <person name="De Goeij J.M."/>
            <person name="Aranda M."/>
            <person name="Bell S.C."/>
            <person name="Webster N.S."/>
        </authorList>
    </citation>
    <scope>NUCLEOTIDE SEQUENCE</scope>
    <source>
        <strain evidence="13">SB0662_bin_9</strain>
    </source>
</reference>
<dbReference type="PANTHER" id="PTHR33695:SF1">
    <property type="entry name" value="LIPOPROTEIN SIGNAL PEPTIDASE"/>
    <property type="match status" value="1"/>
</dbReference>
<dbReference type="GO" id="GO:0004190">
    <property type="term" value="F:aspartic-type endopeptidase activity"/>
    <property type="evidence" value="ECO:0007669"/>
    <property type="project" value="UniProtKB-UniRule"/>
</dbReference>
<feature type="active site" evidence="9">
    <location>
        <position position="123"/>
    </location>
</feature>
<evidence type="ECO:0000256" key="6">
    <source>
        <dbReference type="ARBA" id="ARBA00022801"/>
    </source>
</evidence>
<dbReference type="NCBIfam" id="TIGR00077">
    <property type="entry name" value="lspA"/>
    <property type="match status" value="1"/>
</dbReference>
<comment type="subcellular location">
    <subcellularLocation>
        <location evidence="9">Cell membrane</location>
        <topology evidence="9">Multi-pass membrane protein</topology>
    </subcellularLocation>
</comment>
<keyword evidence="4 9" id="KW-0812">Transmembrane</keyword>
<evidence type="ECO:0000256" key="10">
    <source>
        <dbReference type="RuleBase" id="RU000594"/>
    </source>
</evidence>
<evidence type="ECO:0000256" key="5">
    <source>
        <dbReference type="ARBA" id="ARBA00022750"/>
    </source>
</evidence>
<evidence type="ECO:0000256" key="1">
    <source>
        <dbReference type="ARBA" id="ARBA00006139"/>
    </source>
</evidence>
<keyword evidence="5 9" id="KW-0064">Aspartyl protease</keyword>
<keyword evidence="8 9" id="KW-0472">Membrane</keyword>
<dbReference type="InterPro" id="IPR001872">
    <property type="entry name" value="Peptidase_A8"/>
</dbReference>
<comment type="similarity">
    <text evidence="1 9 11">Belongs to the peptidase A8 family.</text>
</comment>
<evidence type="ECO:0000313" key="13">
    <source>
        <dbReference type="EMBL" id="MYD91954.1"/>
    </source>
</evidence>
<dbReference type="PRINTS" id="PR00781">
    <property type="entry name" value="LIPOSIGPTASE"/>
</dbReference>
<evidence type="ECO:0000256" key="11">
    <source>
        <dbReference type="RuleBase" id="RU004181"/>
    </source>
</evidence>
<evidence type="ECO:0000256" key="3">
    <source>
        <dbReference type="ARBA" id="ARBA00022670"/>
    </source>
</evidence>
<evidence type="ECO:0000256" key="8">
    <source>
        <dbReference type="ARBA" id="ARBA00023136"/>
    </source>
</evidence>
<keyword evidence="2 9" id="KW-1003">Cell membrane</keyword>
<proteinExistence type="inferred from homology"/>
<evidence type="ECO:0000256" key="12">
    <source>
        <dbReference type="SAM" id="MobiDB-lite"/>
    </source>
</evidence>
<feature type="active site" evidence="9">
    <location>
        <position position="142"/>
    </location>
</feature>
<feature type="transmembrane region" description="Helical" evidence="9">
    <location>
        <begin position="138"/>
        <end position="157"/>
    </location>
</feature>
<keyword evidence="6 9" id="KW-0378">Hydrolase</keyword>
<dbReference type="GO" id="GO:0005886">
    <property type="term" value="C:plasma membrane"/>
    <property type="evidence" value="ECO:0007669"/>
    <property type="project" value="UniProtKB-SubCell"/>
</dbReference>
<comment type="pathway">
    <text evidence="9">Protein modification; lipoprotein biosynthesis (signal peptide cleavage).</text>
</comment>
<dbReference type="GO" id="GO:0006508">
    <property type="term" value="P:proteolysis"/>
    <property type="evidence" value="ECO:0007669"/>
    <property type="project" value="UniProtKB-KW"/>
</dbReference>
<dbReference type="EC" id="3.4.23.36" evidence="9"/>
<gene>
    <name evidence="9 13" type="primary">lspA</name>
    <name evidence="13" type="ORF">F4Y08_16760</name>
</gene>
<keyword evidence="3 9" id="KW-0645">Protease</keyword>
<evidence type="ECO:0000256" key="2">
    <source>
        <dbReference type="ARBA" id="ARBA00022475"/>
    </source>
</evidence>
<keyword evidence="7 9" id="KW-1133">Transmembrane helix</keyword>
<evidence type="ECO:0000256" key="7">
    <source>
        <dbReference type="ARBA" id="ARBA00022989"/>
    </source>
</evidence>
<comment type="caution">
    <text evidence="13">The sequence shown here is derived from an EMBL/GenBank/DDBJ whole genome shotgun (WGS) entry which is preliminary data.</text>
</comment>
<dbReference type="EMBL" id="VXPY01000121">
    <property type="protein sequence ID" value="MYD91954.1"/>
    <property type="molecule type" value="Genomic_DNA"/>
</dbReference>
<name>A0A6B1E031_9CHLR</name>
<feature type="region of interest" description="Disordered" evidence="12">
    <location>
        <begin position="169"/>
        <end position="191"/>
    </location>
</feature>
<dbReference type="PROSITE" id="PS00855">
    <property type="entry name" value="SPASE_II"/>
    <property type="match status" value="1"/>
</dbReference>
<evidence type="ECO:0000256" key="9">
    <source>
        <dbReference type="HAMAP-Rule" id="MF_00161"/>
    </source>
</evidence>
<organism evidence="13">
    <name type="scientific">Caldilineaceae bacterium SB0662_bin_9</name>
    <dbReference type="NCBI Taxonomy" id="2605258"/>
    <lineage>
        <taxon>Bacteria</taxon>
        <taxon>Bacillati</taxon>
        <taxon>Chloroflexota</taxon>
        <taxon>Caldilineae</taxon>
        <taxon>Caldilineales</taxon>
        <taxon>Caldilineaceae</taxon>
    </lineage>
</organism>
<sequence>MIRGYLNRAWLPLLCAAVVVALDQWTKVLVREHIELHHSSTPIAWLEGIFMLEHVHNYGAAFGILQNAGVLFIITTVVISIAILVSIGRLGISQRGMQVLMGLILGGAIGNFIDRMTLGYVTDFVKVGIPGKAYWPNFNIADSSIVVGVLIMTFMAWRHDIFANDEQQEEGQSDTLTLAPEASGGSNDSGV</sequence>
<accession>A0A6B1E031</accession>
<dbReference type="Pfam" id="PF01252">
    <property type="entry name" value="Peptidase_A8"/>
    <property type="match status" value="1"/>
</dbReference>
<comment type="function">
    <text evidence="9 10">This protein specifically catalyzes the removal of signal peptides from prolipoproteins.</text>
</comment>
<dbReference type="UniPathway" id="UPA00665"/>
<comment type="catalytic activity">
    <reaction evidence="9 10">
        <text>Release of signal peptides from bacterial membrane prolipoproteins. Hydrolyzes -Xaa-Yaa-Zaa-|-(S,diacylglyceryl)Cys-, in which Xaa is hydrophobic (preferably Leu), and Yaa (Ala or Ser) and Zaa (Gly or Ala) have small, neutral side chains.</text>
        <dbReference type="EC" id="3.4.23.36"/>
    </reaction>
</comment>
<protein>
    <recommendedName>
        <fullName evidence="9">Lipoprotein signal peptidase</fullName>
        <ecNumber evidence="9">3.4.23.36</ecNumber>
    </recommendedName>
    <alternativeName>
        <fullName evidence="9">Prolipoprotein signal peptidase</fullName>
    </alternativeName>
    <alternativeName>
        <fullName evidence="9">Signal peptidase II</fullName>
        <shortName evidence="9">SPase II</shortName>
    </alternativeName>
</protein>
<feature type="transmembrane region" description="Helical" evidence="9">
    <location>
        <begin position="99"/>
        <end position="118"/>
    </location>
</feature>
<dbReference type="AlphaFoldDB" id="A0A6B1E031"/>
<comment type="caution">
    <text evidence="9">Lacks conserved residue(s) required for the propagation of feature annotation.</text>
</comment>
<dbReference type="PANTHER" id="PTHR33695">
    <property type="entry name" value="LIPOPROTEIN SIGNAL PEPTIDASE"/>
    <property type="match status" value="1"/>
</dbReference>